<dbReference type="RefSeq" id="XP_022296101.1">
    <property type="nucleotide sequence ID" value="XM_022440393.1"/>
</dbReference>
<evidence type="ECO:0000256" key="2">
    <source>
        <dbReference type="ARBA" id="ARBA00022475"/>
    </source>
</evidence>
<dbReference type="PANTHER" id="PTHR24241">
    <property type="entry name" value="NEUROPEPTIDE RECEPTOR-RELATED G-PROTEIN COUPLED RECEPTOR"/>
    <property type="match status" value="1"/>
</dbReference>
<name>A0A8B8AY79_CRAVI</name>
<evidence type="ECO:0000256" key="8">
    <source>
        <dbReference type="SAM" id="Phobius"/>
    </source>
</evidence>
<evidence type="ECO:0000256" key="4">
    <source>
        <dbReference type="ARBA" id="ARBA00022989"/>
    </source>
</evidence>
<keyword evidence="10" id="KW-1185">Reference proteome</keyword>
<feature type="transmembrane region" description="Helical" evidence="8">
    <location>
        <begin position="308"/>
        <end position="333"/>
    </location>
</feature>
<keyword evidence="7" id="KW-0297">G-protein coupled receptor</keyword>
<evidence type="ECO:0000256" key="3">
    <source>
        <dbReference type="ARBA" id="ARBA00022692"/>
    </source>
</evidence>
<evidence type="ECO:0000256" key="6">
    <source>
        <dbReference type="ARBA" id="ARBA00023170"/>
    </source>
</evidence>
<comment type="subcellular location">
    <subcellularLocation>
        <location evidence="1">Cell membrane</location>
        <topology evidence="1">Multi-pass membrane protein</topology>
    </subcellularLocation>
</comment>
<keyword evidence="7" id="KW-0807">Transducer</keyword>
<dbReference type="AlphaFoldDB" id="A0A8B8AY79"/>
<feature type="transmembrane region" description="Helical" evidence="8">
    <location>
        <begin position="37"/>
        <end position="64"/>
    </location>
</feature>
<sequence length="452" mass="52481">MKCPGIWNDSLVLVRSNFTTECSDNSTETVEKWTAEVIIRVASVMAVMVFTLIGNFLLIALLTYKKSRRRKRVNIFIINLAIGDLAVAFITMSTEIVFIAFNEWVLGPFLCKFAVYLQCVTLSSATFLLTGMSVDRYQVIVRPMQSLARRPKILTKVVCAWFFAFLFALPQLAIFVEEIHIKNGKPVKMCWSHGYTAPWQRKVYFSFLMTYVLIVPSIVMLYCYYKIAKVVWARASTHQHLHQSDTDERTRLKSPPRVSIRTSLVSASKQKVIKMTLTVIVGFLVCLTPYFIISFLRIYSDYKLKLDYALSIAEIIFMVHSALNPVLYGIFALRWEHIKRFHRRVKDRKSIQNEIDKQRAADKRRFYKLQFGIRIFKRRNLYRDTSFIIANHAVTKEKDLQKQEASHLIQHDLSTHDEQIVDNGCYRNSIDTCVFFHAQTNISNISDQETSL</sequence>
<reference evidence="10" key="1">
    <citation type="submission" date="2024-06" db="UniProtKB">
        <authorList>
            <consortium name="RefSeq"/>
        </authorList>
    </citation>
    <scope>NUCLEOTIDE SEQUENCE [LARGE SCALE GENOMIC DNA]</scope>
</reference>
<dbReference type="Proteomes" id="UP000694844">
    <property type="component" value="Chromosome 1"/>
</dbReference>
<keyword evidence="3 7" id="KW-0812">Transmembrane</keyword>
<dbReference type="GO" id="GO:0042277">
    <property type="term" value="F:peptide binding"/>
    <property type="evidence" value="ECO:0007669"/>
    <property type="project" value="TreeGrafter"/>
</dbReference>
<dbReference type="PROSITE" id="PS50262">
    <property type="entry name" value="G_PROTEIN_RECEP_F1_2"/>
    <property type="match status" value="1"/>
</dbReference>
<dbReference type="Pfam" id="PF00001">
    <property type="entry name" value="7tm_1"/>
    <property type="match status" value="1"/>
</dbReference>
<dbReference type="GO" id="GO:0004930">
    <property type="term" value="F:G protein-coupled receptor activity"/>
    <property type="evidence" value="ECO:0007669"/>
    <property type="project" value="UniProtKB-KW"/>
</dbReference>
<dbReference type="OrthoDB" id="5987909at2759"/>
<evidence type="ECO:0000256" key="1">
    <source>
        <dbReference type="ARBA" id="ARBA00004651"/>
    </source>
</evidence>
<accession>A0A8B8AY79</accession>
<dbReference type="GO" id="GO:0032870">
    <property type="term" value="P:cellular response to hormone stimulus"/>
    <property type="evidence" value="ECO:0007669"/>
    <property type="project" value="TreeGrafter"/>
</dbReference>
<dbReference type="GeneID" id="111105911"/>
<comment type="similarity">
    <text evidence="7">Belongs to the G-protein coupled receptor 1 family.</text>
</comment>
<protein>
    <submittedName>
        <fullName evidence="11">Neuropeptide S receptor-like</fullName>
    </submittedName>
</protein>
<gene>
    <name evidence="11" type="primary">LOC111105911</name>
</gene>
<feature type="transmembrane region" description="Helical" evidence="8">
    <location>
        <begin position="76"/>
        <end position="101"/>
    </location>
</feature>
<evidence type="ECO:0000259" key="9">
    <source>
        <dbReference type="PROSITE" id="PS50262"/>
    </source>
</evidence>
<feature type="transmembrane region" description="Helical" evidence="8">
    <location>
        <begin position="277"/>
        <end position="296"/>
    </location>
</feature>
<feature type="domain" description="G-protein coupled receptors family 1 profile" evidence="9">
    <location>
        <begin position="54"/>
        <end position="328"/>
    </location>
</feature>
<dbReference type="PRINTS" id="PR00237">
    <property type="entry name" value="GPCRRHODOPSN"/>
</dbReference>
<evidence type="ECO:0000256" key="5">
    <source>
        <dbReference type="ARBA" id="ARBA00023136"/>
    </source>
</evidence>
<organism evidence="10 11">
    <name type="scientific">Crassostrea virginica</name>
    <name type="common">Eastern oyster</name>
    <dbReference type="NCBI Taxonomy" id="6565"/>
    <lineage>
        <taxon>Eukaryota</taxon>
        <taxon>Metazoa</taxon>
        <taxon>Spiralia</taxon>
        <taxon>Lophotrochozoa</taxon>
        <taxon>Mollusca</taxon>
        <taxon>Bivalvia</taxon>
        <taxon>Autobranchia</taxon>
        <taxon>Pteriomorphia</taxon>
        <taxon>Ostreida</taxon>
        <taxon>Ostreoidea</taxon>
        <taxon>Ostreidae</taxon>
        <taxon>Crassostrea</taxon>
    </lineage>
</organism>
<feature type="transmembrane region" description="Helical" evidence="8">
    <location>
        <begin position="203"/>
        <end position="225"/>
    </location>
</feature>
<keyword evidence="2" id="KW-1003">Cell membrane</keyword>
<evidence type="ECO:0000313" key="10">
    <source>
        <dbReference type="Proteomes" id="UP000694844"/>
    </source>
</evidence>
<dbReference type="Gene3D" id="1.20.1070.10">
    <property type="entry name" value="Rhodopsin 7-helix transmembrane proteins"/>
    <property type="match status" value="1"/>
</dbReference>
<keyword evidence="4 8" id="KW-1133">Transmembrane helix</keyword>
<evidence type="ECO:0000313" key="11">
    <source>
        <dbReference type="RefSeq" id="XP_022296101.1"/>
    </source>
</evidence>
<feature type="transmembrane region" description="Helical" evidence="8">
    <location>
        <begin position="153"/>
        <end position="176"/>
    </location>
</feature>
<reference evidence="11" key="2">
    <citation type="submission" date="2025-08" db="UniProtKB">
        <authorList>
            <consortium name="RefSeq"/>
        </authorList>
    </citation>
    <scope>IDENTIFICATION</scope>
    <source>
        <tissue evidence="11">Whole sample</tissue>
    </source>
</reference>
<dbReference type="SUPFAM" id="SSF81321">
    <property type="entry name" value="Family A G protein-coupled receptor-like"/>
    <property type="match status" value="1"/>
</dbReference>
<keyword evidence="6 7" id="KW-0675">Receptor</keyword>
<keyword evidence="5 8" id="KW-0472">Membrane</keyword>
<dbReference type="InterPro" id="IPR017452">
    <property type="entry name" value="GPCR_Rhodpsn_7TM"/>
</dbReference>
<dbReference type="PANTHER" id="PTHR24241:SF117">
    <property type="entry name" value="G-PROTEIN COUPLED RECEPTORS FAMILY 1 PROFILE DOMAIN-CONTAINING PROTEIN"/>
    <property type="match status" value="1"/>
</dbReference>
<feature type="transmembrane region" description="Helical" evidence="8">
    <location>
        <begin position="113"/>
        <end position="132"/>
    </location>
</feature>
<evidence type="ECO:0000256" key="7">
    <source>
        <dbReference type="RuleBase" id="RU000688"/>
    </source>
</evidence>
<dbReference type="PROSITE" id="PS00237">
    <property type="entry name" value="G_PROTEIN_RECEP_F1_1"/>
    <property type="match status" value="1"/>
</dbReference>
<dbReference type="GO" id="GO:0005886">
    <property type="term" value="C:plasma membrane"/>
    <property type="evidence" value="ECO:0007669"/>
    <property type="project" value="UniProtKB-SubCell"/>
</dbReference>
<dbReference type="KEGG" id="cvn:111105911"/>
<dbReference type="InterPro" id="IPR000276">
    <property type="entry name" value="GPCR_Rhodpsn"/>
</dbReference>
<proteinExistence type="inferred from homology"/>